<organism evidence="1 2">
    <name type="scientific">Bacillus carboniphilus</name>
    <dbReference type="NCBI Taxonomy" id="86663"/>
    <lineage>
        <taxon>Bacteria</taxon>
        <taxon>Bacillati</taxon>
        <taxon>Bacillota</taxon>
        <taxon>Bacilli</taxon>
        <taxon>Bacillales</taxon>
        <taxon>Bacillaceae</taxon>
        <taxon>Bacillus</taxon>
    </lineage>
</organism>
<protein>
    <recommendedName>
        <fullName evidence="3">YtxH domain-containing protein</fullName>
    </recommendedName>
</protein>
<evidence type="ECO:0000313" key="1">
    <source>
        <dbReference type="EMBL" id="GAA0314056.1"/>
    </source>
</evidence>
<dbReference type="Gene3D" id="1.20.120.20">
    <property type="entry name" value="Apolipoprotein"/>
    <property type="match status" value="1"/>
</dbReference>
<dbReference type="Proteomes" id="UP001500782">
    <property type="component" value="Unassembled WGS sequence"/>
</dbReference>
<proteinExistence type="predicted"/>
<gene>
    <name evidence="1" type="ORF">GCM10008967_00700</name>
</gene>
<dbReference type="EMBL" id="BAAADJ010000002">
    <property type="protein sequence ID" value="GAA0314056.1"/>
    <property type="molecule type" value="Genomic_DNA"/>
</dbReference>
<dbReference type="Pfam" id="PF12732">
    <property type="entry name" value="YtxH"/>
    <property type="match status" value="1"/>
</dbReference>
<accession>A0ABN0VPJ5</accession>
<keyword evidence="2" id="KW-1185">Reference proteome</keyword>
<dbReference type="SUPFAM" id="SSF47162">
    <property type="entry name" value="Apolipoprotein"/>
    <property type="match status" value="1"/>
</dbReference>
<dbReference type="InterPro" id="IPR052928">
    <property type="entry name" value="Desiccation-related_membrane"/>
</dbReference>
<dbReference type="PANTHER" id="PTHR35792:SF3">
    <property type="entry name" value="IG HYPOTHETICAL 17707"/>
    <property type="match status" value="1"/>
</dbReference>
<dbReference type="RefSeq" id="WP_343795320.1">
    <property type="nucleotide sequence ID" value="NZ_BAAADJ010000002.1"/>
</dbReference>
<comment type="caution">
    <text evidence="1">The sequence shown here is derived from an EMBL/GenBank/DDBJ whole genome shotgun (WGS) entry which is preliminary data.</text>
</comment>
<name>A0ABN0VPJ5_9BACI</name>
<evidence type="ECO:0008006" key="3">
    <source>
        <dbReference type="Google" id="ProtNLM"/>
    </source>
</evidence>
<sequence length="118" mass="13247">MKIRSLITGVLVGGLIGSATVLFTTPTSGREVRTSLKNGTKEWGSLVKDVQNKASNVKTDVLKLVSEGKKAAGIVQNQMKPSIQQWKNSLDPQMEEFRKEMEEIQKQFQHLEQSIYQK</sequence>
<evidence type="ECO:0000313" key="2">
    <source>
        <dbReference type="Proteomes" id="UP001500782"/>
    </source>
</evidence>
<reference evidence="1 2" key="1">
    <citation type="journal article" date="2019" name="Int. J. Syst. Evol. Microbiol.">
        <title>The Global Catalogue of Microorganisms (GCM) 10K type strain sequencing project: providing services to taxonomists for standard genome sequencing and annotation.</title>
        <authorList>
            <consortium name="The Broad Institute Genomics Platform"/>
            <consortium name="The Broad Institute Genome Sequencing Center for Infectious Disease"/>
            <person name="Wu L."/>
            <person name="Ma J."/>
        </authorList>
    </citation>
    <scope>NUCLEOTIDE SEQUENCE [LARGE SCALE GENOMIC DNA]</scope>
    <source>
        <strain evidence="1 2">JCM 9731</strain>
    </source>
</reference>
<dbReference type="PANTHER" id="PTHR35792">
    <property type="entry name" value="GENERAL STRESS PROTEIN"/>
    <property type="match status" value="1"/>
</dbReference>
<dbReference type="InterPro" id="IPR024623">
    <property type="entry name" value="YtxH"/>
</dbReference>